<proteinExistence type="predicted"/>
<comment type="caution">
    <text evidence="1">The sequence shown here is derived from an EMBL/GenBank/DDBJ whole genome shotgun (WGS) entry which is preliminary data.</text>
</comment>
<reference evidence="1 2" key="1">
    <citation type="submission" date="2016-08" db="EMBL/GenBank/DDBJ databases">
        <authorList>
            <consortium name="Lentinula edodes genome sequencing consortium"/>
            <person name="Sakamoto Y."/>
            <person name="Nakade K."/>
            <person name="Sato S."/>
            <person name="Yoshida Y."/>
            <person name="Miyazaki K."/>
            <person name="Natsume S."/>
            <person name="Konno N."/>
        </authorList>
    </citation>
    <scope>NUCLEOTIDE SEQUENCE [LARGE SCALE GENOMIC DNA]</scope>
    <source>
        <strain evidence="1 2">NBRC 111202</strain>
    </source>
</reference>
<organism evidence="1 2">
    <name type="scientific">Lentinula edodes</name>
    <name type="common">Shiitake mushroom</name>
    <name type="synonym">Lentinus edodes</name>
    <dbReference type="NCBI Taxonomy" id="5353"/>
    <lineage>
        <taxon>Eukaryota</taxon>
        <taxon>Fungi</taxon>
        <taxon>Dikarya</taxon>
        <taxon>Basidiomycota</taxon>
        <taxon>Agaricomycotina</taxon>
        <taxon>Agaricomycetes</taxon>
        <taxon>Agaricomycetidae</taxon>
        <taxon>Agaricales</taxon>
        <taxon>Marasmiineae</taxon>
        <taxon>Omphalotaceae</taxon>
        <taxon>Lentinula</taxon>
    </lineage>
</organism>
<dbReference type="Proteomes" id="UP000188533">
    <property type="component" value="Unassembled WGS sequence"/>
</dbReference>
<keyword evidence="2" id="KW-1185">Reference proteome</keyword>
<evidence type="ECO:0000313" key="2">
    <source>
        <dbReference type="Proteomes" id="UP000188533"/>
    </source>
</evidence>
<accession>A0A1Q3DVW9</accession>
<dbReference type="EMBL" id="BDGU01000007">
    <property type="protein sequence ID" value="GAV99065.1"/>
    <property type="molecule type" value="Genomic_DNA"/>
</dbReference>
<evidence type="ECO:0000313" key="1">
    <source>
        <dbReference type="EMBL" id="GAV99065.1"/>
    </source>
</evidence>
<dbReference type="AlphaFoldDB" id="A0A1Q3DVW9"/>
<name>A0A1Q3DVW9_LENED</name>
<gene>
    <name evidence="1" type="ORF">LENED_000496</name>
</gene>
<reference evidence="1 2" key="2">
    <citation type="submission" date="2017-02" db="EMBL/GenBank/DDBJ databases">
        <title>A genome survey and senescence transcriptome analysis in Lentinula edodes.</title>
        <authorList>
            <person name="Sakamoto Y."/>
            <person name="Nakade K."/>
            <person name="Sato S."/>
            <person name="Yoshida Y."/>
            <person name="Miyazaki K."/>
            <person name="Natsume S."/>
            <person name="Konno N."/>
        </authorList>
    </citation>
    <scope>NUCLEOTIDE SEQUENCE [LARGE SCALE GENOMIC DNA]</scope>
    <source>
        <strain evidence="1 2">NBRC 111202</strain>
    </source>
</reference>
<protein>
    <submittedName>
        <fullName evidence="1">Uncharacterized protein</fullName>
    </submittedName>
</protein>
<sequence>MSGKEIQSHPRDLAECTFEKHSSVHRGWIGGEDPDVEAEGVVSTVETEETDEDDMNDNQLPDLDIPLLIVDGDIRFSEQAAHTDLADVAEVTDVELSIRSGVILFIPDHWRSTITLKVELHSASAYASTQNWMTKSSLP</sequence>